<keyword evidence="3" id="KW-1185">Reference proteome</keyword>
<gene>
    <name evidence="2" type="ORF">C4F49_03850</name>
</gene>
<evidence type="ECO:0000256" key="1">
    <source>
        <dbReference type="SAM" id="MobiDB-lite"/>
    </source>
</evidence>
<comment type="caution">
    <text evidence="2">The sequence shown here is derived from an EMBL/GenBank/DDBJ whole genome shotgun (WGS) entry which is preliminary data.</text>
</comment>
<sequence length="62" mass="6978">MEIKGRSRYIAPRMAIHLVESEEGIAAGSAKVKTGWSTNGEQNQPKEKEWEAGWNNSKDFDL</sequence>
<protein>
    <submittedName>
        <fullName evidence="2">Uncharacterized protein</fullName>
    </submittedName>
</protein>
<dbReference type="EMBL" id="PRDK01000003">
    <property type="protein sequence ID" value="MBE8712810.1"/>
    <property type="molecule type" value="Genomic_DNA"/>
</dbReference>
<organism evidence="2 3">
    <name type="scientific">Sphingobacterium hungaricum</name>
    <dbReference type="NCBI Taxonomy" id="2082723"/>
    <lineage>
        <taxon>Bacteria</taxon>
        <taxon>Pseudomonadati</taxon>
        <taxon>Bacteroidota</taxon>
        <taxon>Sphingobacteriia</taxon>
        <taxon>Sphingobacteriales</taxon>
        <taxon>Sphingobacteriaceae</taxon>
        <taxon>Sphingobacterium</taxon>
    </lineage>
</organism>
<evidence type="ECO:0000313" key="2">
    <source>
        <dbReference type="EMBL" id="MBE8712810.1"/>
    </source>
</evidence>
<dbReference type="AlphaFoldDB" id="A0A928UT98"/>
<reference evidence="2" key="1">
    <citation type="submission" date="2018-02" db="EMBL/GenBank/DDBJ databases">
        <authorList>
            <person name="Vasarhelyi B.M."/>
            <person name="Deshmukh S."/>
            <person name="Balint B."/>
            <person name="Kukolya J."/>
        </authorList>
    </citation>
    <scope>NUCLEOTIDE SEQUENCE</scope>
    <source>
        <strain evidence="2">KB22</strain>
    </source>
</reference>
<accession>A0A928UT98</accession>
<evidence type="ECO:0000313" key="3">
    <source>
        <dbReference type="Proteomes" id="UP000616201"/>
    </source>
</evidence>
<name>A0A928UT98_9SPHI</name>
<proteinExistence type="predicted"/>
<feature type="region of interest" description="Disordered" evidence="1">
    <location>
        <begin position="30"/>
        <end position="62"/>
    </location>
</feature>
<dbReference type="Proteomes" id="UP000616201">
    <property type="component" value="Unassembled WGS sequence"/>
</dbReference>